<dbReference type="Proteomes" id="UP000183085">
    <property type="component" value="Unassembled WGS sequence"/>
</dbReference>
<feature type="active site" evidence="7">
    <location>
        <position position="101"/>
    </location>
</feature>
<evidence type="ECO:0000256" key="2">
    <source>
        <dbReference type="ARBA" id="ARBA00012920"/>
    </source>
</evidence>
<reference evidence="10 11" key="1">
    <citation type="journal article" date="2016" name="Environ. Microbiol.">
        <title>Genomic resolution of a cold subsurface aquifer community provides metabolic insights for novel microbes adapted to high CO concentrations.</title>
        <authorList>
            <person name="Probst A.J."/>
            <person name="Castelle C.J."/>
            <person name="Singh A."/>
            <person name="Brown C.T."/>
            <person name="Anantharaman K."/>
            <person name="Sharon I."/>
            <person name="Hug L.A."/>
            <person name="Burstein D."/>
            <person name="Emerson J.B."/>
            <person name="Thomas B.C."/>
            <person name="Banfield J.F."/>
        </authorList>
    </citation>
    <scope>NUCLEOTIDE SEQUENCE [LARGE SCALE GENOMIC DNA]</scope>
    <source>
        <strain evidence="10">CG2_30_40_21</strain>
    </source>
</reference>
<dbReference type="InterPro" id="IPR041725">
    <property type="entry name" value="L-asparaginase_I"/>
</dbReference>
<comment type="similarity">
    <text evidence="1">Belongs to the asparaginase 1 family.</text>
</comment>
<dbReference type="PROSITE" id="PS00917">
    <property type="entry name" value="ASN_GLN_ASE_2"/>
    <property type="match status" value="1"/>
</dbReference>
<dbReference type="InterPro" id="IPR036152">
    <property type="entry name" value="Asp/glu_Ase-like_sf"/>
</dbReference>
<evidence type="ECO:0000256" key="5">
    <source>
        <dbReference type="PIRSR" id="PIRSR001220-2"/>
    </source>
</evidence>
<comment type="caution">
    <text evidence="10">The sequence shown here is derived from an EMBL/GenBank/DDBJ whole genome shotgun (WGS) entry which is preliminary data.</text>
</comment>
<dbReference type="InterPro" id="IPR006034">
    <property type="entry name" value="Asparaginase/glutaminase-like"/>
</dbReference>
<dbReference type="STRING" id="1817895.AUJ95_00600"/>
<feature type="active site" description="O-isoaspartyl threonine intermediate" evidence="4">
    <location>
        <position position="23"/>
    </location>
</feature>
<protein>
    <recommendedName>
        <fullName evidence="2">asparaginase</fullName>
        <ecNumber evidence="2">3.5.1.1</ecNumber>
    </recommendedName>
</protein>
<sequence>MVANNTASNGKKGKVLMIYTGGTIGMLPKEKGNPLSPLVPATWEKLQGFAPVLENLPLDVELQEMKLIDSSDMHPDYWIDIARVIRDNYKKFDGFVILHGTDTMTYTATALSFLLENLDKPVIITGSQLSIGQPRSDAVQNLVTSLTIAAPEGFKLPLIPEVCICFNNVILRGNRARKVSSSGYSGFATPNYPPLGEAGEHIEINTKVIRKSSTEGFFINETLEKKVMLFDIFPGISPEILNSVFSIDGLKGIVFRTYGAGNAPTDPDFLKEIERAINKKNLAIVNITQCPQGMVEMGLYDASATLSRLGVISGVNMTPEAALVKMMFLLGQGYDIEIVKEQMQKDLRGEQSINVFNFIYENRKADKVYKAPAKQLPASFDKNKIVSANIRIDEATLPEEVKQGEIGLAVFMNYPAADENTDTSIPQCLGILKGIYNGKSINLILDCTEQFKQIINPDRPIQLTIIAKNEHTVRWDGAFISVYTSVE</sequence>
<dbReference type="InterPro" id="IPR027473">
    <property type="entry name" value="L-asparaginase_C"/>
</dbReference>
<dbReference type="PANTHER" id="PTHR11707:SF28">
    <property type="entry name" value="60 KDA LYSOPHOSPHOLIPASE"/>
    <property type="match status" value="1"/>
</dbReference>
<evidence type="ECO:0000313" key="10">
    <source>
        <dbReference type="EMBL" id="OIP43478.1"/>
    </source>
</evidence>
<feature type="active site" evidence="6">
    <location>
        <position position="23"/>
    </location>
</feature>
<dbReference type="Gene3D" id="3.40.50.40">
    <property type="match status" value="1"/>
</dbReference>
<dbReference type="Pfam" id="PF00710">
    <property type="entry name" value="Asparaginase"/>
    <property type="match status" value="1"/>
</dbReference>
<dbReference type="InterPro" id="IPR020827">
    <property type="entry name" value="Asparaginase/glutaminase_AS1"/>
</dbReference>
<dbReference type="SMART" id="SM00870">
    <property type="entry name" value="Asparaginase"/>
    <property type="match status" value="1"/>
</dbReference>
<feature type="domain" description="Asparaginase/glutaminase C-terminal" evidence="9">
    <location>
        <begin position="226"/>
        <end position="343"/>
    </location>
</feature>
<evidence type="ECO:0000259" key="8">
    <source>
        <dbReference type="Pfam" id="PF00710"/>
    </source>
</evidence>
<dbReference type="SFLD" id="SFLDS00057">
    <property type="entry name" value="Glutaminase/Asparaginase"/>
    <property type="match status" value="1"/>
</dbReference>
<dbReference type="NCBIfam" id="TIGR00519">
    <property type="entry name" value="asnASE_I"/>
    <property type="match status" value="1"/>
</dbReference>
<dbReference type="GO" id="GO:0009066">
    <property type="term" value="P:aspartate family amino acid metabolic process"/>
    <property type="evidence" value="ECO:0007669"/>
    <property type="project" value="UniProtKB-ARBA"/>
</dbReference>
<feature type="binding site" evidence="5">
    <location>
        <position position="70"/>
    </location>
    <ligand>
        <name>substrate</name>
    </ligand>
</feature>
<dbReference type="InterPro" id="IPR037152">
    <property type="entry name" value="L-asparaginase_N_sf"/>
</dbReference>
<dbReference type="PANTHER" id="PTHR11707">
    <property type="entry name" value="L-ASPARAGINASE"/>
    <property type="match status" value="1"/>
</dbReference>
<dbReference type="SUPFAM" id="SSF53774">
    <property type="entry name" value="Glutaminase/Asparaginase"/>
    <property type="match status" value="1"/>
</dbReference>
<dbReference type="InterPro" id="IPR006033">
    <property type="entry name" value="AsnA_fam"/>
</dbReference>
<keyword evidence="3" id="KW-0378">Hydrolase</keyword>
<dbReference type="PROSITE" id="PS00144">
    <property type="entry name" value="ASN_GLN_ASE_1"/>
    <property type="match status" value="1"/>
</dbReference>
<dbReference type="PRINTS" id="PR00139">
    <property type="entry name" value="ASNGLNASE"/>
</dbReference>
<dbReference type="PIRSF" id="PIRSF500176">
    <property type="entry name" value="L_ASNase"/>
    <property type="match status" value="1"/>
</dbReference>
<dbReference type="GO" id="GO:0004067">
    <property type="term" value="F:asparaginase activity"/>
    <property type="evidence" value="ECO:0007669"/>
    <property type="project" value="UniProtKB-UniRule"/>
</dbReference>
<proteinExistence type="inferred from homology"/>
<evidence type="ECO:0000259" key="9">
    <source>
        <dbReference type="Pfam" id="PF17763"/>
    </source>
</evidence>
<dbReference type="PROSITE" id="PS51732">
    <property type="entry name" value="ASN_GLN_ASE_3"/>
    <property type="match status" value="1"/>
</dbReference>
<organism evidence="10 11">
    <name type="scientific">Candidatus Desantisbacteria bacterium CG2_30_40_21</name>
    <dbReference type="NCBI Taxonomy" id="1817895"/>
    <lineage>
        <taxon>Bacteria</taxon>
        <taxon>Candidatus Desantisiibacteriota</taxon>
    </lineage>
</organism>
<accession>A0A1J5EJH3</accession>
<evidence type="ECO:0000256" key="6">
    <source>
        <dbReference type="PROSITE-ProRule" id="PRU10099"/>
    </source>
</evidence>
<feature type="domain" description="L-asparaginase N-terminal" evidence="8">
    <location>
        <begin position="14"/>
        <end position="208"/>
    </location>
</feature>
<dbReference type="CDD" id="cd08963">
    <property type="entry name" value="L-asparaginase_I"/>
    <property type="match status" value="1"/>
</dbReference>
<dbReference type="InterPro" id="IPR027475">
    <property type="entry name" value="Asparaginase/glutaminase_AS2"/>
</dbReference>
<feature type="binding site" evidence="5">
    <location>
        <begin position="101"/>
        <end position="102"/>
    </location>
    <ligand>
        <name>substrate</name>
    </ligand>
</feature>
<dbReference type="Gene3D" id="3.40.50.1170">
    <property type="entry name" value="L-asparaginase, N-terminal domain"/>
    <property type="match status" value="1"/>
</dbReference>
<evidence type="ECO:0000256" key="7">
    <source>
        <dbReference type="PROSITE-ProRule" id="PRU10100"/>
    </source>
</evidence>
<gene>
    <name evidence="10" type="ORF">AUJ95_00600</name>
</gene>
<dbReference type="Pfam" id="PF17763">
    <property type="entry name" value="Asparaginase_C"/>
    <property type="match status" value="1"/>
</dbReference>
<dbReference type="AlphaFoldDB" id="A0A1J5EJH3"/>
<dbReference type="PIRSF" id="PIRSF001220">
    <property type="entry name" value="L-ASNase_gatD"/>
    <property type="match status" value="1"/>
</dbReference>
<evidence type="ECO:0000256" key="4">
    <source>
        <dbReference type="PIRSR" id="PIRSR001220-1"/>
    </source>
</evidence>
<dbReference type="InterPro" id="IPR027474">
    <property type="entry name" value="L-asparaginase_N"/>
</dbReference>
<dbReference type="EC" id="3.5.1.1" evidence="2"/>
<evidence type="ECO:0000256" key="3">
    <source>
        <dbReference type="ARBA" id="ARBA00022801"/>
    </source>
</evidence>
<evidence type="ECO:0000256" key="1">
    <source>
        <dbReference type="ARBA" id="ARBA00010518"/>
    </source>
</evidence>
<dbReference type="InterPro" id="IPR040919">
    <property type="entry name" value="Asparaginase_C"/>
</dbReference>
<evidence type="ECO:0000313" key="11">
    <source>
        <dbReference type="Proteomes" id="UP000183085"/>
    </source>
</evidence>
<name>A0A1J5EJH3_9BACT</name>
<dbReference type="EMBL" id="MNYI01000015">
    <property type="protein sequence ID" value="OIP43478.1"/>
    <property type="molecule type" value="Genomic_DNA"/>
</dbReference>
<dbReference type="FunFam" id="3.40.50.40:FF:000001">
    <property type="entry name" value="L-asparaginase 1"/>
    <property type="match status" value="1"/>
</dbReference>